<evidence type="ECO:0000313" key="7">
    <source>
        <dbReference type="Proteomes" id="UP000199664"/>
    </source>
</evidence>
<feature type="transmembrane region" description="Helical" evidence="5">
    <location>
        <begin position="12"/>
        <end position="36"/>
    </location>
</feature>
<keyword evidence="7" id="KW-1185">Reference proteome</keyword>
<evidence type="ECO:0000256" key="5">
    <source>
        <dbReference type="RuleBase" id="RU363041"/>
    </source>
</evidence>
<proteinExistence type="inferred from homology"/>
<dbReference type="AlphaFoldDB" id="A0A1H7LAT1"/>
<gene>
    <name evidence="6" type="ORF">SAMN04515666_102469</name>
</gene>
<dbReference type="RefSeq" id="WP_091831532.1">
    <property type="nucleotide sequence ID" value="NZ_FOAN01000002.1"/>
</dbReference>
<dbReference type="EMBL" id="FOAN01000002">
    <property type="protein sequence ID" value="SEK96014.1"/>
    <property type="molecule type" value="Genomic_DNA"/>
</dbReference>
<comment type="similarity">
    <text evidence="5">Belongs to the 4-toluene sulfonate uptake permease (TSUP) (TC 2.A.102) family.</text>
</comment>
<feature type="transmembrane region" description="Helical" evidence="5">
    <location>
        <begin position="73"/>
        <end position="91"/>
    </location>
</feature>
<accession>A0A1H7LAT1</accession>
<evidence type="ECO:0000256" key="2">
    <source>
        <dbReference type="ARBA" id="ARBA00022692"/>
    </source>
</evidence>
<evidence type="ECO:0000313" key="6">
    <source>
        <dbReference type="EMBL" id="SEK96014.1"/>
    </source>
</evidence>
<dbReference type="Pfam" id="PF01925">
    <property type="entry name" value="TauE"/>
    <property type="match status" value="1"/>
</dbReference>
<dbReference type="InterPro" id="IPR002781">
    <property type="entry name" value="TM_pro_TauE-like"/>
</dbReference>
<keyword evidence="5" id="KW-1003">Cell membrane</keyword>
<sequence>MPAEILSYASLFTLAVGLIAGTVGGVVGTGSSIMLLPVLVWSFGPKQAVPIMAVAAVMANLARLAAWWREVDWRAFLAYALPGIPAAMLGARTLLQLPAAAIDIGLGLFFLLMIPGRRWLAARQIRLGLWQLALAGAAIGFLTGLVLSTGPLSVPAFAAYGLSKGALLSTEAATSLFIYLTKVGTFRSLGAMPLMIFAKGLIVGSSLMLGAFIGKALVRRMDERTFRLLLDGMMLLSGLFLLLAAFR</sequence>
<reference evidence="7" key="1">
    <citation type="submission" date="2016-10" db="EMBL/GenBank/DDBJ databases">
        <authorList>
            <person name="Varghese N."/>
            <person name="Submissions S."/>
        </authorList>
    </citation>
    <scope>NUCLEOTIDE SEQUENCE [LARGE SCALE GENOMIC DNA]</scope>
    <source>
        <strain evidence="7">LMG 26383,CCUG 61248,R- 45681</strain>
    </source>
</reference>
<dbReference type="STRING" id="1036779.SAMN04515666_102469"/>
<protein>
    <recommendedName>
        <fullName evidence="5">Probable membrane transporter protein</fullName>
    </recommendedName>
</protein>
<dbReference type="GO" id="GO:0005886">
    <property type="term" value="C:plasma membrane"/>
    <property type="evidence" value="ECO:0007669"/>
    <property type="project" value="UniProtKB-SubCell"/>
</dbReference>
<comment type="subcellular location">
    <subcellularLocation>
        <location evidence="5">Cell membrane</location>
        <topology evidence="5">Multi-pass membrane protein</topology>
    </subcellularLocation>
    <subcellularLocation>
        <location evidence="1">Membrane</location>
        <topology evidence="1">Multi-pass membrane protein</topology>
    </subcellularLocation>
</comment>
<name>A0A1H7LAT1_9HYPH</name>
<evidence type="ECO:0000256" key="3">
    <source>
        <dbReference type="ARBA" id="ARBA00022989"/>
    </source>
</evidence>
<evidence type="ECO:0000256" key="1">
    <source>
        <dbReference type="ARBA" id="ARBA00004141"/>
    </source>
</evidence>
<organism evidence="6 7">
    <name type="scientific">Bosea lupini</name>
    <dbReference type="NCBI Taxonomy" id="1036779"/>
    <lineage>
        <taxon>Bacteria</taxon>
        <taxon>Pseudomonadati</taxon>
        <taxon>Pseudomonadota</taxon>
        <taxon>Alphaproteobacteria</taxon>
        <taxon>Hyphomicrobiales</taxon>
        <taxon>Boseaceae</taxon>
        <taxon>Bosea</taxon>
    </lineage>
</organism>
<feature type="transmembrane region" description="Helical" evidence="5">
    <location>
        <begin position="97"/>
        <end position="115"/>
    </location>
</feature>
<dbReference type="OrthoDB" id="7860953at2"/>
<feature type="transmembrane region" description="Helical" evidence="5">
    <location>
        <begin position="226"/>
        <end position="246"/>
    </location>
</feature>
<keyword evidence="3 5" id="KW-1133">Transmembrane helix</keyword>
<feature type="transmembrane region" description="Helical" evidence="5">
    <location>
        <begin position="192"/>
        <end position="214"/>
    </location>
</feature>
<dbReference type="Proteomes" id="UP000199664">
    <property type="component" value="Unassembled WGS sequence"/>
</dbReference>
<dbReference type="PANTHER" id="PTHR43483">
    <property type="entry name" value="MEMBRANE TRANSPORTER PROTEIN HI_0806-RELATED"/>
    <property type="match status" value="1"/>
</dbReference>
<feature type="transmembrane region" description="Helical" evidence="5">
    <location>
        <begin position="127"/>
        <end position="147"/>
    </location>
</feature>
<keyword evidence="4 5" id="KW-0472">Membrane</keyword>
<evidence type="ECO:0000256" key="4">
    <source>
        <dbReference type="ARBA" id="ARBA00023136"/>
    </source>
</evidence>
<dbReference type="PANTHER" id="PTHR43483:SF3">
    <property type="entry name" value="MEMBRANE TRANSPORTER PROTEIN HI_0806-RELATED"/>
    <property type="match status" value="1"/>
</dbReference>
<keyword evidence="2 5" id="KW-0812">Transmembrane</keyword>
<feature type="transmembrane region" description="Helical" evidence="5">
    <location>
        <begin position="48"/>
        <end position="66"/>
    </location>
</feature>